<dbReference type="Gramene" id="PRQ57502">
    <property type="protein sequence ID" value="PRQ57502"/>
    <property type="gene ID" value="RchiOBHm_Chr1g0349041"/>
</dbReference>
<protein>
    <submittedName>
        <fullName evidence="2">Uncharacterized protein</fullName>
    </submittedName>
</protein>
<gene>
    <name evidence="2" type="ORF">RchiOBHm_Chr1g0349041</name>
</gene>
<dbReference type="AlphaFoldDB" id="A0A2P6SFP9"/>
<proteinExistence type="predicted"/>
<evidence type="ECO:0000313" key="3">
    <source>
        <dbReference type="Proteomes" id="UP000238479"/>
    </source>
</evidence>
<feature type="transmembrane region" description="Helical" evidence="1">
    <location>
        <begin position="12"/>
        <end position="33"/>
    </location>
</feature>
<keyword evidence="1" id="KW-1133">Transmembrane helix</keyword>
<sequence length="62" mass="7322">MQIWKPGCKYCIMHVVIVYLMFIFLVLLAFFTLDLFMFSSLHTTFPQHLSMTINIIASLDYN</sequence>
<keyword evidence="1" id="KW-0472">Membrane</keyword>
<keyword evidence="3" id="KW-1185">Reference proteome</keyword>
<dbReference type="Proteomes" id="UP000238479">
    <property type="component" value="Chromosome 1"/>
</dbReference>
<accession>A0A2P6SFP9</accession>
<organism evidence="2 3">
    <name type="scientific">Rosa chinensis</name>
    <name type="common">China rose</name>
    <dbReference type="NCBI Taxonomy" id="74649"/>
    <lineage>
        <taxon>Eukaryota</taxon>
        <taxon>Viridiplantae</taxon>
        <taxon>Streptophyta</taxon>
        <taxon>Embryophyta</taxon>
        <taxon>Tracheophyta</taxon>
        <taxon>Spermatophyta</taxon>
        <taxon>Magnoliopsida</taxon>
        <taxon>eudicotyledons</taxon>
        <taxon>Gunneridae</taxon>
        <taxon>Pentapetalae</taxon>
        <taxon>rosids</taxon>
        <taxon>fabids</taxon>
        <taxon>Rosales</taxon>
        <taxon>Rosaceae</taxon>
        <taxon>Rosoideae</taxon>
        <taxon>Rosoideae incertae sedis</taxon>
        <taxon>Rosa</taxon>
    </lineage>
</organism>
<evidence type="ECO:0000256" key="1">
    <source>
        <dbReference type="SAM" id="Phobius"/>
    </source>
</evidence>
<keyword evidence="1" id="KW-0812">Transmembrane</keyword>
<reference evidence="2 3" key="1">
    <citation type="journal article" date="2018" name="Nat. Genet.">
        <title>The Rosa genome provides new insights in the design of modern roses.</title>
        <authorList>
            <person name="Bendahmane M."/>
        </authorList>
    </citation>
    <scope>NUCLEOTIDE SEQUENCE [LARGE SCALE GENOMIC DNA]</scope>
    <source>
        <strain evidence="3">cv. Old Blush</strain>
    </source>
</reference>
<evidence type="ECO:0000313" key="2">
    <source>
        <dbReference type="EMBL" id="PRQ57502.1"/>
    </source>
</evidence>
<comment type="caution">
    <text evidence="2">The sequence shown here is derived from an EMBL/GenBank/DDBJ whole genome shotgun (WGS) entry which is preliminary data.</text>
</comment>
<name>A0A2P6SFP9_ROSCH</name>
<dbReference type="EMBL" id="PDCK01000039">
    <property type="protein sequence ID" value="PRQ57502.1"/>
    <property type="molecule type" value="Genomic_DNA"/>
</dbReference>